<dbReference type="InterPro" id="IPR002934">
    <property type="entry name" value="Polymerase_NTP_transf_dom"/>
</dbReference>
<proteinExistence type="predicted"/>
<dbReference type="InterPro" id="IPR043519">
    <property type="entry name" value="NT_sf"/>
</dbReference>
<dbReference type="Proteomes" id="UP000317316">
    <property type="component" value="Unassembled WGS sequence"/>
</dbReference>
<evidence type="ECO:0000313" key="2">
    <source>
        <dbReference type="EMBL" id="TQR08295.1"/>
    </source>
</evidence>
<dbReference type="CDD" id="cd05403">
    <property type="entry name" value="NT_KNTase_like"/>
    <property type="match status" value="1"/>
</dbReference>
<sequence>MNPNRLEPVEAAKQFISLYFPDCQGAILAGSVVQGKATETSDLDIVVFSKNIYSSYRESLIVGSWPIEVFVHNLISYKSYFESDRQRARPSLPRMIAEGVILKNEEGILGAIQEEAKQLLASGPELWSDETINIKRYFITDALDDFIGSHNRAEELFVANTLAELTSEFILRTNLRWIGASKWIVRSLKEYDEAFTEQFVEAFDLYYKTGLKNEVIEIVDKVLHPYGGRLFEGFSLGK</sequence>
<feature type="domain" description="Polymerase nucleotidyl transferase" evidence="1">
    <location>
        <begin position="25"/>
        <end position="52"/>
    </location>
</feature>
<dbReference type="SUPFAM" id="SSF81301">
    <property type="entry name" value="Nucleotidyltransferase"/>
    <property type="match status" value="1"/>
</dbReference>
<dbReference type="Pfam" id="PF01909">
    <property type="entry name" value="NTP_transf_2"/>
    <property type="match status" value="1"/>
</dbReference>
<evidence type="ECO:0000259" key="1">
    <source>
        <dbReference type="Pfam" id="PF01909"/>
    </source>
</evidence>
<dbReference type="OrthoDB" id="43980at2"/>
<organism evidence="2 3">
    <name type="scientific">Psychrobacillus lasiicapitis</name>
    <dbReference type="NCBI Taxonomy" id="1636719"/>
    <lineage>
        <taxon>Bacteria</taxon>
        <taxon>Bacillati</taxon>
        <taxon>Bacillota</taxon>
        <taxon>Bacilli</taxon>
        <taxon>Bacillales</taxon>
        <taxon>Bacillaceae</taxon>
        <taxon>Psychrobacillus</taxon>
    </lineage>
</organism>
<evidence type="ECO:0000313" key="3">
    <source>
        <dbReference type="Proteomes" id="UP000317316"/>
    </source>
</evidence>
<dbReference type="GO" id="GO:0016779">
    <property type="term" value="F:nucleotidyltransferase activity"/>
    <property type="evidence" value="ECO:0007669"/>
    <property type="project" value="InterPro"/>
</dbReference>
<dbReference type="AlphaFoldDB" id="A0A544ST49"/>
<dbReference type="EMBL" id="VDGH01000017">
    <property type="protein sequence ID" value="TQR08295.1"/>
    <property type="molecule type" value="Genomic_DNA"/>
</dbReference>
<protein>
    <submittedName>
        <fullName evidence="2">Nucleotidyltransferase domain-containing protein</fullName>
    </submittedName>
</protein>
<reference evidence="2 3" key="1">
    <citation type="submission" date="2019-05" db="EMBL/GenBank/DDBJ databases">
        <title>Psychrobacillus vulpis sp. nov., a new species isolated from feces of a red fox that inhabits in The Tablas de Daimiel Natural Park, Albacete, Spain.</title>
        <authorList>
            <person name="Rodriguez M."/>
            <person name="Reina J.C."/>
            <person name="Bejar V."/>
            <person name="Llamas I."/>
        </authorList>
    </citation>
    <scope>NUCLEOTIDE SEQUENCE [LARGE SCALE GENOMIC DNA]</scope>
    <source>
        <strain evidence="2 3">NEAU-3TGS17</strain>
    </source>
</reference>
<dbReference type="Gene3D" id="3.30.460.10">
    <property type="entry name" value="Beta Polymerase, domain 2"/>
    <property type="match status" value="1"/>
</dbReference>
<keyword evidence="3" id="KW-1185">Reference proteome</keyword>
<gene>
    <name evidence="2" type="ORF">FG382_21645</name>
</gene>
<comment type="caution">
    <text evidence="2">The sequence shown here is derived from an EMBL/GenBank/DDBJ whole genome shotgun (WGS) entry which is preliminary data.</text>
</comment>
<name>A0A544ST49_9BACI</name>
<accession>A0A544ST49</accession>
<keyword evidence="2" id="KW-0808">Transferase</keyword>
<dbReference type="RefSeq" id="WP_142540931.1">
    <property type="nucleotide sequence ID" value="NZ_BMIE01000012.1"/>
</dbReference>